<proteinExistence type="predicted"/>
<keyword evidence="3" id="KW-1185">Reference proteome</keyword>
<evidence type="ECO:0000313" key="3">
    <source>
        <dbReference type="Proteomes" id="UP000293347"/>
    </source>
</evidence>
<gene>
    <name evidence="2" type="ORF">EZ437_14170</name>
</gene>
<evidence type="ECO:0000313" key="2">
    <source>
        <dbReference type="EMBL" id="TCD00367.1"/>
    </source>
</evidence>
<dbReference type="Proteomes" id="UP000293347">
    <property type="component" value="Unassembled WGS sequence"/>
</dbReference>
<dbReference type="OrthoDB" id="1441001at2"/>
<comment type="caution">
    <text evidence="2">The sequence shown here is derived from an EMBL/GenBank/DDBJ whole genome shotgun (WGS) entry which is preliminary data.</text>
</comment>
<sequence length="219" mass="24989">MKKACVIIILFLSSVHTAIGQDDNRNFGNILQSYHLFKDKDLIEKTIDFTNNTDMPQSNLEPILTGFFGALYLQDESIKKKMGANLKQIKNLDIQKLFLHIASLNIDSVYSKAPINPSYNDMNWSSYFATGQTKYLDHIIANIQHSENRVDQKMFLAGATAKWSLCSNAKKHPAVKEYLTSLQDKNGRIAELLTNDQVYFREQVINVIKAQRAKGIWNE</sequence>
<dbReference type="RefSeq" id="WP_131596716.1">
    <property type="nucleotide sequence ID" value="NZ_SJSL01000003.1"/>
</dbReference>
<name>A0A4V2ML21_9SPHI</name>
<feature type="chain" id="PRO_5020754072" evidence="1">
    <location>
        <begin position="19"/>
        <end position="219"/>
    </location>
</feature>
<reference evidence="2 3" key="1">
    <citation type="submission" date="2019-02" db="EMBL/GenBank/DDBJ databases">
        <title>Pedobacter sp. RP-1-14 sp. nov., isolated from Arctic soil.</title>
        <authorList>
            <person name="Dahal R.H."/>
        </authorList>
    </citation>
    <scope>NUCLEOTIDE SEQUENCE [LARGE SCALE GENOMIC DNA]</scope>
    <source>
        <strain evidence="2 3">RP-1-14</strain>
    </source>
</reference>
<protein>
    <submittedName>
        <fullName evidence="2">Uncharacterized protein</fullName>
    </submittedName>
</protein>
<dbReference type="AlphaFoldDB" id="A0A4V2ML21"/>
<organism evidence="2 3">
    <name type="scientific">Pedobacter psychroterrae</name>
    <dbReference type="NCBI Taxonomy" id="2530453"/>
    <lineage>
        <taxon>Bacteria</taxon>
        <taxon>Pseudomonadati</taxon>
        <taxon>Bacteroidota</taxon>
        <taxon>Sphingobacteriia</taxon>
        <taxon>Sphingobacteriales</taxon>
        <taxon>Sphingobacteriaceae</taxon>
        <taxon>Pedobacter</taxon>
    </lineage>
</organism>
<keyword evidence="1" id="KW-0732">Signal</keyword>
<dbReference type="EMBL" id="SJSL01000003">
    <property type="protein sequence ID" value="TCD00367.1"/>
    <property type="molecule type" value="Genomic_DNA"/>
</dbReference>
<feature type="signal peptide" evidence="1">
    <location>
        <begin position="1"/>
        <end position="18"/>
    </location>
</feature>
<evidence type="ECO:0000256" key="1">
    <source>
        <dbReference type="SAM" id="SignalP"/>
    </source>
</evidence>
<accession>A0A4V2ML21</accession>